<feature type="compositionally biased region" description="Polar residues" evidence="1">
    <location>
        <begin position="240"/>
        <end position="252"/>
    </location>
</feature>
<feature type="transmembrane region" description="Helical" evidence="2">
    <location>
        <begin position="93"/>
        <end position="118"/>
    </location>
</feature>
<feature type="region of interest" description="Disordered" evidence="1">
    <location>
        <begin position="406"/>
        <end position="464"/>
    </location>
</feature>
<evidence type="ECO:0000313" key="3">
    <source>
        <dbReference type="EMBL" id="RKU49533.1"/>
    </source>
</evidence>
<feature type="compositionally biased region" description="Pro residues" evidence="1">
    <location>
        <begin position="439"/>
        <end position="452"/>
    </location>
</feature>
<keyword evidence="4" id="KW-1185">Reference proteome</keyword>
<evidence type="ECO:0000256" key="1">
    <source>
        <dbReference type="SAM" id="MobiDB-lite"/>
    </source>
</evidence>
<comment type="caution">
    <text evidence="3">The sequence shown here is derived from an EMBL/GenBank/DDBJ whole genome shotgun (WGS) entry which is preliminary data.</text>
</comment>
<reference evidence="3 4" key="1">
    <citation type="submission" date="2018-08" db="EMBL/GenBank/DDBJ databases">
        <title>Draft genome of the lignicolous fungus Coniochaeta pulveracea.</title>
        <authorList>
            <person name="Borstlap C.J."/>
            <person name="De Witt R.N."/>
            <person name="Botha A."/>
            <person name="Volschenk H."/>
        </authorList>
    </citation>
    <scope>NUCLEOTIDE SEQUENCE [LARGE SCALE GENOMIC DNA]</scope>
    <source>
        <strain evidence="3 4">CAB683</strain>
    </source>
</reference>
<keyword evidence="2" id="KW-0812">Transmembrane</keyword>
<name>A0A420YNQ0_9PEZI</name>
<protein>
    <submittedName>
        <fullName evidence="3">Uncharacterized protein</fullName>
    </submittedName>
</protein>
<feature type="region of interest" description="Disordered" evidence="1">
    <location>
        <begin position="193"/>
        <end position="214"/>
    </location>
</feature>
<keyword evidence="2" id="KW-1133">Transmembrane helix</keyword>
<accession>A0A420YNQ0</accession>
<keyword evidence="2" id="KW-0472">Membrane</keyword>
<sequence length="525" mass="55912">MPNWDAPSGSPQPSFNSLILFQTNIGSGKVHLGDPVILGSTSVTQPPALVILNSGNTQASMPTVKQSPDGNVALELLPPPSSHQQALPPETTVIYFALAASGVFSLLCFTLGRFYSILSSRARRLRRIHTGQQHYQADPETCPIRSSRTNIVGNTHMSDASPNHDVAYEKEAQNLWIEGLSSSPVRIGGLTAASVPDMEEQHSTESRGVSRTSTNWDSQFTVSYADDVSKGDNSHRPRSLKSSAGTISNHRSISAGRHGNTKRQGNGLFDGHHWGDNLTQDSPIEAQVGGQDGNALSEFDLGEHGDHDESLGTAMLSFSSPPPLMPPTLSSTVSTINQLQERRSNYAASLPAELDREFIHQPNPDYMASTTIPPASLQLVDDSTPETVVTTTVIPQRWSYTKRVPIGIPIPTRSNSSPLQTDRLGHGGPSSSKTFSPSSYPPSSPQLPPGPPGAHGQGSHDDAAGQEGELQLQGEIISAVDGAGHGWKRHTRVYGGGVCLACAALGKTHGGGGYYGPKVPLSERR</sequence>
<feature type="compositionally biased region" description="Low complexity" evidence="1">
    <location>
        <begin position="429"/>
        <end position="438"/>
    </location>
</feature>
<dbReference type="EMBL" id="QVQW01000001">
    <property type="protein sequence ID" value="RKU49533.1"/>
    <property type="molecule type" value="Genomic_DNA"/>
</dbReference>
<organism evidence="3 4">
    <name type="scientific">Coniochaeta pulveracea</name>
    <dbReference type="NCBI Taxonomy" id="177199"/>
    <lineage>
        <taxon>Eukaryota</taxon>
        <taxon>Fungi</taxon>
        <taxon>Dikarya</taxon>
        <taxon>Ascomycota</taxon>
        <taxon>Pezizomycotina</taxon>
        <taxon>Sordariomycetes</taxon>
        <taxon>Sordariomycetidae</taxon>
        <taxon>Coniochaetales</taxon>
        <taxon>Coniochaetaceae</taxon>
        <taxon>Coniochaeta</taxon>
    </lineage>
</organism>
<gene>
    <name evidence="3" type="ORF">DL546_008996</name>
</gene>
<dbReference type="Proteomes" id="UP000275385">
    <property type="component" value="Unassembled WGS sequence"/>
</dbReference>
<dbReference type="AlphaFoldDB" id="A0A420YNQ0"/>
<evidence type="ECO:0000256" key="2">
    <source>
        <dbReference type="SAM" id="Phobius"/>
    </source>
</evidence>
<evidence type="ECO:0000313" key="4">
    <source>
        <dbReference type="Proteomes" id="UP000275385"/>
    </source>
</evidence>
<dbReference type="OrthoDB" id="5235700at2759"/>
<proteinExistence type="predicted"/>
<dbReference type="STRING" id="177199.A0A420YNQ0"/>
<feature type="compositionally biased region" description="Basic and acidic residues" evidence="1">
    <location>
        <begin position="301"/>
        <end position="310"/>
    </location>
</feature>
<feature type="region of interest" description="Disordered" evidence="1">
    <location>
        <begin position="226"/>
        <end position="325"/>
    </location>
</feature>